<dbReference type="PRINTS" id="PR00080">
    <property type="entry name" value="SDRFAMILY"/>
</dbReference>
<reference evidence="3" key="1">
    <citation type="journal article" date="2014" name="Int. J. Syst. Evol. Microbiol.">
        <title>Complete genome sequence of Corynebacterium casei LMG S-19264T (=DSM 44701T), isolated from a smear-ripened cheese.</title>
        <authorList>
            <consortium name="US DOE Joint Genome Institute (JGI-PGF)"/>
            <person name="Walter F."/>
            <person name="Albersmeier A."/>
            <person name="Kalinowski J."/>
            <person name="Ruckert C."/>
        </authorList>
    </citation>
    <scope>NUCLEOTIDE SEQUENCE</scope>
    <source>
        <strain evidence="3">CGMCC 1.12919</strain>
    </source>
</reference>
<name>A0A916XDC3_9HYPH</name>
<dbReference type="InterPro" id="IPR036291">
    <property type="entry name" value="NAD(P)-bd_dom_sf"/>
</dbReference>
<evidence type="ECO:0000313" key="4">
    <source>
        <dbReference type="Proteomes" id="UP000637002"/>
    </source>
</evidence>
<dbReference type="GO" id="GO:0032787">
    <property type="term" value="P:monocarboxylic acid metabolic process"/>
    <property type="evidence" value="ECO:0007669"/>
    <property type="project" value="UniProtKB-ARBA"/>
</dbReference>
<evidence type="ECO:0000256" key="1">
    <source>
        <dbReference type="ARBA" id="ARBA00006484"/>
    </source>
</evidence>
<evidence type="ECO:0000256" key="2">
    <source>
        <dbReference type="ARBA" id="ARBA00023002"/>
    </source>
</evidence>
<gene>
    <name evidence="3" type="ORF">GCM10010994_25220</name>
</gene>
<dbReference type="PANTHER" id="PTHR42879:SF2">
    <property type="entry name" value="3-OXOACYL-[ACYL-CARRIER-PROTEIN] REDUCTASE FABG"/>
    <property type="match status" value="1"/>
</dbReference>
<dbReference type="EMBL" id="BMGG01000004">
    <property type="protein sequence ID" value="GGC65570.1"/>
    <property type="molecule type" value="Genomic_DNA"/>
</dbReference>
<dbReference type="InterPro" id="IPR050259">
    <property type="entry name" value="SDR"/>
</dbReference>
<dbReference type="GO" id="GO:0016491">
    <property type="term" value="F:oxidoreductase activity"/>
    <property type="evidence" value="ECO:0007669"/>
    <property type="project" value="UniProtKB-KW"/>
</dbReference>
<dbReference type="InterPro" id="IPR002347">
    <property type="entry name" value="SDR_fam"/>
</dbReference>
<dbReference type="PROSITE" id="PS00061">
    <property type="entry name" value="ADH_SHORT"/>
    <property type="match status" value="1"/>
</dbReference>
<organism evidence="3 4">
    <name type="scientific">Chelatococcus reniformis</name>
    <dbReference type="NCBI Taxonomy" id="1494448"/>
    <lineage>
        <taxon>Bacteria</taxon>
        <taxon>Pseudomonadati</taxon>
        <taxon>Pseudomonadota</taxon>
        <taxon>Alphaproteobacteria</taxon>
        <taxon>Hyphomicrobiales</taxon>
        <taxon>Chelatococcaceae</taxon>
        <taxon>Chelatococcus</taxon>
    </lineage>
</organism>
<dbReference type="Gene3D" id="3.40.50.720">
    <property type="entry name" value="NAD(P)-binding Rossmann-like Domain"/>
    <property type="match status" value="1"/>
</dbReference>
<dbReference type="Pfam" id="PF13561">
    <property type="entry name" value="adh_short_C2"/>
    <property type="match status" value="1"/>
</dbReference>
<dbReference type="AlphaFoldDB" id="A0A916XDC3"/>
<reference evidence="3" key="2">
    <citation type="submission" date="2020-09" db="EMBL/GenBank/DDBJ databases">
        <authorList>
            <person name="Sun Q."/>
            <person name="Zhou Y."/>
        </authorList>
    </citation>
    <scope>NUCLEOTIDE SEQUENCE</scope>
    <source>
        <strain evidence="3">CGMCC 1.12919</strain>
    </source>
</reference>
<evidence type="ECO:0000313" key="3">
    <source>
        <dbReference type="EMBL" id="GGC65570.1"/>
    </source>
</evidence>
<accession>A0A916XDC3</accession>
<dbReference type="SUPFAM" id="SSF51735">
    <property type="entry name" value="NAD(P)-binding Rossmann-fold domains"/>
    <property type="match status" value="1"/>
</dbReference>
<dbReference type="CDD" id="cd05233">
    <property type="entry name" value="SDR_c"/>
    <property type="match status" value="1"/>
</dbReference>
<dbReference type="PRINTS" id="PR00081">
    <property type="entry name" value="GDHRDH"/>
</dbReference>
<dbReference type="PANTHER" id="PTHR42879">
    <property type="entry name" value="3-OXOACYL-(ACYL-CARRIER-PROTEIN) REDUCTASE"/>
    <property type="match status" value="1"/>
</dbReference>
<dbReference type="FunFam" id="3.40.50.720:FF:000173">
    <property type="entry name" value="3-oxoacyl-[acyl-carrier protein] reductase"/>
    <property type="match status" value="1"/>
</dbReference>
<sequence length="254" mass="25926">MQGAGGGSTQVAVVTGGASGLGLAAVRKLLERGFAVAIWDHSAAALERTTAALAAAGPVLACRVDVSDVNSVERASQRTRAELGDPAALVAAAAVPGPVVPFADYALDDWQRVLDINLTGVHLTCRALVPAMVQAGWGRVVIVSSVAGKEGNALQSAYVASKAGVIGYVKCLGKELATSGVLVNSIAPTVFDTPMLRQTSDADPSMIAAMQAKVPMGRLGQPDEFGEMAAWLCSGACSFTTGMTFDLSGGRSTY</sequence>
<dbReference type="InterPro" id="IPR020904">
    <property type="entry name" value="Sc_DH/Rdtase_CS"/>
</dbReference>
<keyword evidence="4" id="KW-1185">Reference proteome</keyword>
<comment type="similarity">
    <text evidence="1">Belongs to the short-chain dehydrogenases/reductases (SDR) family.</text>
</comment>
<dbReference type="Proteomes" id="UP000637002">
    <property type="component" value="Unassembled WGS sequence"/>
</dbReference>
<comment type="caution">
    <text evidence="3">The sequence shown here is derived from an EMBL/GenBank/DDBJ whole genome shotgun (WGS) entry which is preliminary data.</text>
</comment>
<keyword evidence="2" id="KW-0560">Oxidoreductase</keyword>
<protein>
    <submittedName>
        <fullName evidence="3">3-oxoacyl-ACP reductase</fullName>
    </submittedName>
</protein>
<proteinExistence type="inferred from homology"/>